<dbReference type="EMBL" id="BARV01036294">
    <property type="protein sequence ID" value="GAI52468.1"/>
    <property type="molecule type" value="Genomic_DNA"/>
</dbReference>
<name>X1P9H0_9ZZZZ</name>
<gene>
    <name evidence="2" type="ORF">S06H3_56432</name>
</gene>
<evidence type="ECO:0000313" key="2">
    <source>
        <dbReference type="EMBL" id="GAI52468.1"/>
    </source>
</evidence>
<protein>
    <submittedName>
        <fullName evidence="2">Uncharacterized protein</fullName>
    </submittedName>
</protein>
<dbReference type="Pfam" id="PF13384">
    <property type="entry name" value="HTH_23"/>
    <property type="match status" value="1"/>
</dbReference>
<comment type="caution">
    <text evidence="2">The sequence shown here is derived from an EMBL/GenBank/DDBJ whole genome shotgun (WGS) entry which is preliminary data.</text>
</comment>
<feature type="non-terminal residue" evidence="2">
    <location>
        <position position="101"/>
    </location>
</feature>
<proteinExistence type="predicted"/>
<reference evidence="2" key="1">
    <citation type="journal article" date="2014" name="Front. Microbiol.">
        <title>High frequency of phylogenetically diverse reductive dehalogenase-homologous genes in deep subseafloor sedimentary metagenomes.</title>
        <authorList>
            <person name="Kawai M."/>
            <person name="Futagami T."/>
            <person name="Toyoda A."/>
            <person name="Takaki Y."/>
            <person name="Nishi S."/>
            <person name="Hori S."/>
            <person name="Arai W."/>
            <person name="Tsubouchi T."/>
            <person name="Morono Y."/>
            <person name="Uchiyama I."/>
            <person name="Ito T."/>
            <person name="Fujiyama A."/>
            <person name="Inagaki F."/>
            <person name="Takami H."/>
        </authorList>
    </citation>
    <scope>NUCLEOTIDE SEQUENCE</scope>
    <source>
        <strain evidence="2">Expedition CK06-06</strain>
    </source>
</reference>
<dbReference type="AlphaFoldDB" id="X1P9H0"/>
<sequence length="101" mass="10969">MKHKKMDKKAEILKMLKKGASYTEIMAELDCSPSTISVIKKKNKLPSGISPIKTPIDTTTPATTTTTTPATTPATISDTTPAIINDNITLEKLENQQKIIV</sequence>
<dbReference type="InterPro" id="IPR038116">
    <property type="entry name" value="TrpR-like_sf"/>
</dbReference>
<dbReference type="Gene3D" id="1.10.1270.10">
    <property type="entry name" value="TrpR-like"/>
    <property type="match status" value="1"/>
</dbReference>
<evidence type="ECO:0000256" key="1">
    <source>
        <dbReference type="SAM" id="MobiDB-lite"/>
    </source>
</evidence>
<accession>X1P9H0</accession>
<feature type="region of interest" description="Disordered" evidence="1">
    <location>
        <begin position="49"/>
        <end position="78"/>
    </location>
</feature>
<organism evidence="2">
    <name type="scientific">marine sediment metagenome</name>
    <dbReference type="NCBI Taxonomy" id="412755"/>
    <lineage>
        <taxon>unclassified sequences</taxon>
        <taxon>metagenomes</taxon>
        <taxon>ecological metagenomes</taxon>
    </lineage>
</organism>